<organism evidence="1 2">
    <name type="scientific">Flavobacterium aquariorum</name>
    <dbReference type="NCBI Taxonomy" id="2217670"/>
    <lineage>
        <taxon>Bacteria</taxon>
        <taxon>Pseudomonadati</taxon>
        <taxon>Bacteroidota</taxon>
        <taxon>Flavobacteriia</taxon>
        <taxon>Flavobacteriales</taxon>
        <taxon>Flavobacteriaceae</taxon>
        <taxon>Flavobacterium</taxon>
    </lineage>
</organism>
<comment type="caution">
    <text evidence="1">The sequence shown here is derived from an EMBL/GenBank/DDBJ whole genome shotgun (WGS) entry which is preliminary data.</text>
</comment>
<reference evidence="1 2" key="1">
    <citation type="submission" date="2018-06" db="EMBL/GenBank/DDBJ databases">
        <title>Flavobacterium sp IMCC34762, genome.</title>
        <authorList>
            <person name="Joung Y."/>
            <person name="Cho J."/>
            <person name="Song J."/>
        </authorList>
    </citation>
    <scope>NUCLEOTIDE SEQUENCE [LARGE SCALE GENOMIC DNA]</scope>
    <source>
        <strain evidence="1 2">IMCC34762</strain>
    </source>
</reference>
<dbReference type="Proteomes" id="UP000249177">
    <property type="component" value="Unassembled WGS sequence"/>
</dbReference>
<dbReference type="AlphaFoldDB" id="A0A2W7TYG7"/>
<keyword evidence="2" id="KW-1185">Reference proteome</keyword>
<sequence>MGIFLIGSVYLYQNYPANVRLGFARNVIELLLTVIELLDLRKKYLKKGCYIFNTVDPIESFYLSLRT</sequence>
<name>A0A2W7TYG7_9FLAO</name>
<dbReference type="EMBL" id="QKXH01000003">
    <property type="protein sequence ID" value="PZX94416.1"/>
    <property type="molecule type" value="Genomic_DNA"/>
</dbReference>
<protein>
    <submittedName>
        <fullName evidence="1">Uncharacterized protein</fullName>
    </submittedName>
</protein>
<accession>A0A2W7TYG7</accession>
<gene>
    <name evidence="1" type="ORF">DOS84_07285</name>
</gene>
<evidence type="ECO:0000313" key="1">
    <source>
        <dbReference type="EMBL" id="PZX94416.1"/>
    </source>
</evidence>
<proteinExistence type="predicted"/>
<evidence type="ECO:0000313" key="2">
    <source>
        <dbReference type="Proteomes" id="UP000249177"/>
    </source>
</evidence>